<dbReference type="GO" id="GO:0019867">
    <property type="term" value="C:outer membrane"/>
    <property type="evidence" value="ECO:0007669"/>
    <property type="project" value="InterPro"/>
</dbReference>
<dbReference type="Gene3D" id="3.30.1370.120">
    <property type="match status" value="1"/>
</dbReference>
<feature type="non-terminal residue" evidence="6">
    <location>
        <position position="309"/>
    </location>
</feature>
<accession>A0A382EZC5</accession>
<dbReference type="AlphaFoldDB" id="A0A382EZC5"/>
<dbReference type="GO" id="GO:0015627">
    <property type="term" value="C:type II protein secretion system complex"/>
    <property type="evidence" value="ECO:0007669"/>
    <property type="project" value="TreeGrafter"/>
</dbReference>
<evidence type="ECO:0000256" key="3">
    <source>
        <dbReference type="ARBA" id="ARBA00023237"/>
    </source>
</evidence>
<organism evidence="6">
    <name type="scientific">marine metagenome</name>
    <dbReference type="NCBI Taxonomy" id="408172"/>
    <lineage>
        <taxon>unclassified sequences</taxon>
        <taxon>metagenomes</taxon>
        <taxon>ecological metagenomes</taxon>
    </lineage>
</organism>
<protein>
    <recommendedName>
        <fullName evidence="5">Secretin/TonB short N-terminal domain-containing protein</fullName>
    </recommendedName>
</protein>
<dbReference type="Pfam" id="PF00263">
    <property type="entry name" value="Secretin"/>
    <property type="match status" value="1"/>
</dbReference>
<reference evidence="6" key="1">
    <citation type="submission" date="2018-05" db="EMBL/GenBank/DDBJ databases">
        <authorList>
            <person name="Lanie J.A."/>
            <person name="Ng W.-L."/>
            <person name="Kazmierczak K.M."/>
            <person name="Andrzejewski T.M."/>
            <person name="Davidsen T.M."/>
            <person name="Wayne K.J."/>
            <person name="Tettelin H."/>
            <person name="Glass J.I."/>
            <person name="Rusch D."/>
            <person name="Podicherti R."/>
            <person name="Tsui H.-C.T."/>
            <person name="Winkler M.E."/>
        </authorList>
    </citation>
    <scope>NUCLEOTIDE SEQUENCE</scope>
</reference>
<dbReference type="PANTHER" id="PTHR30332:SF17">
    <property type="entry name" value="TYPE IV PILIATION SYSTEM PROTEIN DR_0774-RELATED"/>
    <property type="match status" value="1"/>
</dbReference>
<feature type="compositionally biased region" description="Low complexity" evidence="4">
    <location>
        <begin position="265"/>
        <end position="278"/>
    </location>
</feature>
<dbReference type="Pfam" id="PF07660">
    <property type="entry name" value="STN"/>
    <property type="match status" value="1"/>
</dbReference>
<feature type="domain" description="Secretin/TonB short N-terminal" evidence="5">
    <location>
        <begin position="19"/>
        <end position="67"/>
    </location>
</feature>
<keyword evidence="1" id="KW-0813">Transport</keyword>
<dbReference type="SMART" id="SM00965">
    <property type="entry name" value="STN"/>
    <property type="match status" value="1"/>
</dbReference>
<dbReference type="EMBL" id="UINC01047030">
    <property type="protein sequence ID" value="SVB55779.1"/>
    <property type="molecule type" value="Genomic_DNA"/>
</dbReference>
<evidence type="ECO:0000259" key="5">
    <source>
        <dbReference type="SMART" id="SM00965"/>
    </source>
</evidence>
<dbReference type="Gene3D" id="3.30.1370.130">
    <property type="match status" value="1"/>
</dbReference>
<dbReference type="InterPro" id="IPR011662">
    <property type="entry name" value="Secretin/TonB_short_N"/>
</dbReference>
<dbReference type="InterPro" id="IPR004846">
    <property type="entry name" value="T2SS/T3SS_dom"/>
</dbReference>
<proteinExistence type="predicted"/>
<dbReference type="PANTHER" id="PTHR30332">
    <property type="entry name" value="PROBABLE GENERAL SECRETION PATHWAY PROTEIN D"/>
    <property type="match status" value="1"/>
</dbReference>
<feature type="compositionally biased region" description="Polar residues" evidence="4">
    <location>
        <begin position="251"/>
        <end position="264"/>
    </location>
</feature>
<gene>
    <name evidence="6" type="ORF">METZ01_LOCUS208633</name>
</gene>
<keyword evidence="3" id="KW-0998">Cell outer membrane</keyword>
<evidence type="ECO:0000256" key="1">
    <source>
        <dbReference type="ARBA" id="ARBA00022448"/>
    </source>
</evidence>
<feature type="region of interest" description="Disordered" evidence="4">
    <location>
        <begin position="251"/>
        <end position="279"/>
    </location>
</feature>
<dbReference type="InterPro" id="IPR050810">
    <property type="entry name" value="Bact_Secretion_Sys_Channel"/>
</dbReference>
<keyword evidence="2" id="KW-0472">Membrane</keyword>
<evidence type="ECO:0000256" key="4">
    <source>
        <dbReference type="SAM" id="MobiDB-lite"/>
    </source>
</evidence>
<dbReference type="GO" id="GO:0009306">
    <property type="term" value="P:protein secretion"/>
    <property type="evidence" value="ECO:0007669"/>
    <property type="project" value="InterPro"/>
</dbReference>
<evidence type="ECO:0000256" key="2">
    <source>
        <dbReference type="ARBA" id="ARBA00023136"/>
    </source>
</evidence>
<evidence type="ECO:0000313" key="6">
    <source>
        <dbReference type="EMBL" id="SVB55779.1"/>
    </source>
</evidence>
<name>A0A382EZC5_9ZZZZ</name>
<dbReference type="InterPro" id="IPR038591">
    <property type="entry name" value="NolW-like_sf"/>
</dbReference>
<sequence>MKDSDIKNVLMLIGELTRLNIVVSPAVKDTITANLENVSVKAALDVILKPNGYSYFTQENIIIVQSSDSQIIRELETLVLKLKYINSDALSVPLTAILSDQGKIQPFTPLVTSGSGSGSVSNIVIISDVQEKIPHILRMVEELDKPIANINIAVKFIESGVDTAGGSGIDWSKNTPIFLGGTSEPDESLLPINLSNITIATLNPLQFGAAWKLMQARGESKILASPNITTLDNHEAETKITTTIYIEGSVTNMGNTNSQGNSRQNTNTGNSNMNYNSSQITEKDVGIDLKVTPRINDESRITLLVNASV</sequence>